<comment type="catalytic activity">
    <reaction evidence="12">
        <text>ssDNA + n NTP = ssDNA/pppN(pN)n-1 hybrid + (n-1) diphosphate.</text>
        <dbReference type="EC" id="2.7.7.101"/>
    </reaction>
</comment>
<dbReference type="EC" id="2.7.7.101" evidence="12"/>
<dbReference type="InterPro" id="IPR037068">
    <property type="entry name" value="DNA_primase_core_N_sf"/>
</dbReference>
<dbReference type="GO" id="GO:0003899">
    <property type="term" value="F:DNA-directed RNA polymerase activity"/>
    <property type="evidence" value="ECO:0007669"/>
    <property type="project" value="UniProtKB-UniRule"/>
</dbReference>
<evidence type="ECO:0000256" key="11">
    <source>
        <dbReference type="ARBA" id="ARBA00023163"/>
    </source>
</evidence>
<dbReference type="Gene3D" id="3.40.1360.10">
    <property type="match status" value="1"/>
</dbReference>
<dbReference type="PROSITE" id="PS50880">
    <property type="entry name" value="TOPRIM"/>
    <property type="match status" value="1"/>
</dbReference>
<keyword evidence="2 12" id="KW-0639">Primosome</keyword>
<dbReference type="InterPro" id="IPR013264">
    <property type="entry name" value="DNAG_N"/>
</dbReference>
<dbReference type="GO" id="GO:0005737">
    <property type="term" value="C:cytoplasm"/>
    <property type="evidence" value="ECO:0007669"/>
    <property type="project" value="TreeGrafter"/>
</dbReference>
<evidence type="ECO:0000256" key="5">
    <source>
        <dbReference type="ARBA" id="ARBA00022705"/>
    </source>
</evidence>
<dbReference type="AlphaFoldDB" id="A0A7V2SKS5"/>
<keyword evidence="1 12" id="KW-0240">DNA-directed RNA polymerase</keyword>
<proteinExistence type="inferred from homology"/>
<evidence type="ECO:0000256" key="7">
    <source>
        <dbReference type="ARBA" id="ARBA00022771"/>
    </source>
</evidence>
<comment type="domain">
    <text evidence="12">Contains an N-terminal zinc-binding domain, a central core domain that contains the primase activity, and a C-terminal DnaB-binding domain.</text>
</comment>
<feature type="zinc finger region" description="CHC2-type" evidence="12">
    <location>
        <begin position="37"/>
        <end position="61"/>
    </location>
</feature>
<dbReference type="GO" id="GO:0008270">
    <property type="term" value="F:zinc ion binding"/>
    <property type="evidence" value="ECO:0007669"/>
    <property type="project" value="UniProtKB-UniRule"/>
</dbReference>
<dbReference type="SMART" id="SM00493">
    <property type="entry name" value="TOPRIM"/>
    <property type="match status" value="1"/>
</dbReference>
<accession>A0A7V2SKS5</accession>
<dbReference type="InterPro" id="IPR016136">
    <property type="entry name" value="DNA_helicase_N/primase_C"/>
</dbReference>
<evidence type="ECO:0000259" key="13">
    <source>
        <dbReference type="PROSITE" id="PS50880"/>
    </source>
</evidence>
<evidence type="ECO:0000256" key="1">
    <source>
        <dbReference type="ARBA" id="ARBA00022478"/>
    </source>
</evidence>
<evidence type="ECO:0000313" key="14">
    <source>
        <dbReference type="EMBL" id="HFC03376.1"/>
    </source>
</evidence>
<comment type="function">
    <text evidence="12">RNA polymerase that catalyzes the synthesis of short RNA molecules used as primers for DNA polymerase during DNA replication.</text>
</comment>
<keyword evidence="11 12" id="KW-0804">Transcription</keyword>
<organism evidence="14">
    <name type="scientific">Nitratifractor salsuginis</name>
    <dbReference type="NCBI Taxonomy" id="269261"/>
    <lineage>
        <taxon>Bacteria</taxon>
        <taxon>Pseudomonadati</taxon>
        <taxon>Campylobacterota</taxon>
        <taxon>Epsilonproteobacteria</taxon>
        <taxon>Campylobacterales</taxon>
        <taxon>Sulfurovaceae</taxon>
        <taxon>Nitratifractor</taxon>
    </lineage>
</organism>
<dbReference type="Gene3D" id="3.90.980.10">
    <property type="entry name" value="DNA primase, catalytic core, N-terminal domain"/>
    <property type="match status" value="1"/>
</dbReference>
<dbReference type="NCBIfam" id="TIGR01391">
    <property type="entry name" value="dnaG"/>
    <property type="match status" value="1"/>
</dbReference>
<keyword evidence="9" id="KW-0460">Magnesium</keyword>
<dbReference type="Pfam" id="PF13155">
    <property type="entry name" value="Toprim_2"/>
    <property type="match status" value="1"/>
</dbReference>
<sequence length="553" mass="61901">MIDPSSIEALKQSIDIVDVIGNYLELKKAGANYKCNCPFHGEKTPSFNVNPQRQIYHCFGCGVGGDAIKFVMEYEKLSYPEAIEKLAAMYNFSLRYTQGSGQYSEAKRVLEMMQQWYSANLDREPQAMEYLRSRGITQSSIEDFGIGYVPDGSQVMAFLRSRSIPLPQAAEAGIVAQGERGEFYARLNRRVTFPIYSPAGALVGFGGRTLGDHPAKYINSPQTRLFNKSRLLYGYHRAKESIYREKELIVCEGYLDVILLHQAGFTTAVATLGTALTAEHLPLLKKGEPKVTLAYDGDSAGVSAALKAARLLAPHGFEGSVVLFPGGQDPADMVQQGDLEGLKRLLKGGTPLIPFVLEKIAQAHDLGNPREKERAFAEAKSFLETLSPIVREGYLPTAATLLGVPAALFAPGRNLSRTREDLSQRKEDPAWQAILRTLLENERLIDEVLDLVAPEMAGEYREAFEALVRGEREHPLLLRIAIDDRILPLEEEAFWRTLRAQMESYYRRRLQILTRDASLPYAQKSYWIRKIKTDILPRLKKGELVPYASDFTL</sequence>
<dbReference type="Pfam" id="PF01807">
    <property type="entry name" value="Zn_ribbon_DnaG"/>
    <property type="match status" value="1"/>
</dbReference>
<dbReference type="InterPro" id="IPR006171">
    <property type="entry name" value="TOPRIM_dom"/>
</dbReference>
<keyword evidence="4 12" id="KW-0548">Nucleotidyltransferase</keyword>
<dbReference type="InterPro" id="IPR002694">
    <property type="entry name" value="Znf_CHC2"/>
</dbReference>
<dbReference type="GO" id="GO:1990077">
    <property type="term" value="C:primosome complex"/>
    <property type="evidence" value="ECO:0007669"/>
    <property type="project" value="UniProtKB-KW"/>
</dbReference>
<dbReference type="SUPFAM" id="SSF57783">
    <property type="entry name" value="Zinc beta-ribbon"/>
    <property type="match status" value="1"/>
</dbReference>
<dbReference type="SUPFAM" id="SSF56731">
    <property type="entry name" value="DNA primase core"/>
    <property type="match status" value="1"/>
</dbReference>
<evidence type="ECO:0000256" key="2">
    <source>
        <dbReference type="ARBA" id="ARBA00022515"/>
    </source>
</evidence>
<comment type="subunit">
    <text evidence="12">Monomer. Interacts with DnaB.</text>
</comment>
<comment type="cofactor">
    <cofactor evidence="12">
        <name>Zn(2+)</name>
        <dbReference type="ChEBI" id="CHEBI:29105"/>
    </cofactor>
    <text evidence="12">Binds 1 zinc ion per monomer.</text>
</comment>
<gene>
    <name evidence="12 14" type="primary">dnaG</name>
    <name evidence="14" type="ORF">ENJ74_00760</name>
</gene>
<dbReference type="Proteomes" id="UP000885722">
    <property type="component" value="Unassembled WGS sequence"/>
</dbReference>
<dbReference type="Gene3D" id="3.90.580.10">
    <property type="entry name" value="Zinc finger, CHC2-type domain"/>
    <property type="match status" value="1"/>
</dbReference>
<evidence type="ECO:0000256" key="6">
    <source>
        <dbReference type="ARBA" id="ARBA00022723"/>
    </source>
</evidence>
<dbReference type="InterPro" id="IPR031988">
    <property type="entry name" value="DnaG_HBD"/>
</dbReference>
<evidence type="ECO:0000256" key="4">
    <source>
        <dbReference type="ARBA" id="ARBA00022695"/>
    </source>
</evidence>
<evidence type="ECO:0000256" key="3">
    <source>
        <dbReference type="ARBA" id="ARBA00022679"/>
    </source>
</evidence>
<dbReference type="SMART" id="SM00400">
    <property type="entry name" value="ZnF_CHCC"/>
    <property type="match status" value="1"/>
</dbReference>
<evidence type="ECO:0000256" key="9">
    <source>
        <dbReference type="ARBA" id="ARBA00022842"/>
    </source>
</evidence>
<protein>
    <recommendedName>
        <fullName evidence="12">DNA primase</fullName>
        <ecNumber evidence="12">2.7.7.101</ecNumber>
    </recommendedName>
</protein>
<dbReference type="InterPro" id="IPR034151">
    <property type="entry name" value="TOPRIM_DnaG_bac"/>
</dbReference>
<dbReference type="InterPro" id="IPR030846">
    <property type="entry name" value="DnaG_bac"/>
</dbReference>
<keyword evidence="5 12" id="KW-0235">DNA replication</keyword>
<dbReference type="CDD" id="cd03364">
    <property type="entry name" value="TOPRIM_DnaG_primases"/>
    <property type="match status" value="1"/>
</dbReference>
<dbReference type="Gene3D" id="1.10.860.10">
    <property type="entry name" value="DNAb Helicase, Chain A"/>
    <property type="match status" value="1"/>
</dbReference>
<dbReference type="GO" id="GO:0000428">
    <property type="term" value="C:DNA-directed RNA polymerase complex"/>
    <property type="evidence" value="ECO:0007669"/>
    <property type="project" value="UniProtKB-KW"/>
</dbReference>
<dbReference type="PANTHER" id="PTHR30313">
    <property type="entry name" value="DNA PRIMASE"/>
    <property type="match status" value="1"/>
</dbReference>
<evidence type="ECO:0000256" key="10">
    <source>
        <dbReference type="ARBA" id="ARBA00023125"/>
    </source>
</evidence>
<keyword evidence="6 12" id="KW-0479">Metal-binding</keyword>
<dbReference type="InterPro" id="IPR036977">
    <property type="entry name" value="DNA_primase_Znf_CHC2"/>
</dbReference>
<evidence type="ECO:0000256" key="8">
    <source>
        <dbReference type="ARBA" id="ARBA00022833"/>
    </source>
</evidence>
<dbReference type="PANTHER" id="PTHR30313:SF2">
    <property type="entry name" value="DNA PRIMASE"/>
    <property type="match status" value="1"/>
</dbReference>
<dbReference type="FunFam" id="3.90.580.10:FF:000001">
    <property type="entry name" value="DNA primase"/>
    <property type="match status" value="1"/>
</dbReference>
<dbReference type="Pfam" id="PF16730">
    <property type="entry name" value="DnaGprimase_HBD"/>
    <property type="match status" value="1"/>
</dbReference>
<dbReference type="InterPro" id="IPR006295">
    <property type="entry name" value="DNA_primase_DnaG"/>
</dbReference>
<evidence type="ECO:0000256" key="12">
    <source>
        <dbReference type="HAMAP-Rule" id="MF_00974"/>
    </source>
</evidence>
<name>A0A7V2SKS5_9BACT</name>
<keyword evidence="8 12" id="KW-0862">Zinc</keyword>
<comment type="similarity">
    <text evidence="12">Belongs to the DnaG primase family.</text>
</comment>
<feature type="domain" description="Toprim" evidence="13">
    <location>
        <begin position="246"/>
        <end position="327"/>
    </location>
</feature>
<keyword evidence="10 12" id="KW-0238">DNA-binding</keyword>
<comment type="caution">
    <text evidence="14">The sequence shown here is derived from an EMBL/GenBank/DDBJ whole genome shotgun (WGS) entry which is preliminary data.</text>
</comment>
<dbReference type="GO" id="GO:0006269">
    <property type="term" value="P:DNA replication, synthesis of primer"/>
    <property type="evidence" value="ECO:0007669"/>
    <property type="project" value="UniProtKB-UniRule"/>
</dbReference>
<dbReference type="Pfam" id="PF08275">
    <property type="entry name" value="DNAG_N"/>
    <property type="match status" value="1"/>
</dbReference>
<dbReference type="EMBL" id="DRNO01000054">
    <property type="protein sequence ID" value="HFC03376.1"/>
    <property type="molecule type" value="Genomic_DNA"/>
</dbReference>
<dbReference type="HAMAP" id="MF_00974">
    <property type="entry name" value="DNA_primase_DnaG"/>
    <property type="match status" value="1"/>
</dbReference>
<keyword evidence="7 12" id="KW-0863">Zinc-finger</keyword>
<keyword evidence="3 12" id="KW-0808">Transferase</keyword>
<dbReference type="InterPro" id="IPR050219">
    <property type="entry name" value="DnaG_primase"/>
</dbReference>
<reference evidence="14" key="1">
    <citation type="journal article" date="2020" name="mSystems">
        <title>Genome- and Community-Level Interaction Insights into Carbon Utilization and Element Cycling Functions of Hydrothermarchaeota in Hydrothermal Sediment.</title>
        <authorList>
            <person name="Zhou Z."/>
            <person name="Liu Y."/>
            <person name="Xu W."/>
            <person name="Pan J."/>
            <person name="Luo Z.H."/>
            <person name="Li M."/>
        </authorList>
    </citation>
    <scope>NUCLEOTIDE SEQUENCE [LARGE SCALE GENOMIC DNA]</scope>
    <source>
        <strain evidence="14">HyVt-513</strain>
    </source>
</reference>
<dbReference type="GO" id="GO:0003677">
    <property type="term" value="F:DNA binding"/>
    <property type="evidence" value="ECO:0007669"/>
    <property type="project" value="UniProtKB-KW"/>
</dbReference>